<keyword evidence="2" id="KW-1185">Reference proteome</keyword>
<gene>
    <name evidence="1" type="ORF">L1987_02303</name>
</gene>
<dbReference type="Proteomes" id="UP001056120">
    <property type="component" value="Linkage Group LG01"/>
</dbReference>
<sequence length="162" mass="18320">MVLQDRSAVRISSIKSKRKGHTKEGVSHAVWALRIPRDVFRLNECSSSIHEYDEPGVQTDAGQLKEVQFLGLVINADGIMVDPAKIEAVKEWEIPKAPTEIQSFLGLAGYYRRFIQDFSRIASPLRKLTRKEVKYEWGVAHSKAFEELKEKLTQAPVLADIA</sequence>
<evidence type="ECO:0000313" key="1">
    <source>
        <dbReference type="EMBL" id="KAI3828206.1"/>
    </source>
</evidence>
<name>A0ACB9K7M2_9ASTR</name>
<reference evidence="2" key="1">
    <citation type="journal article" date="2022" name="Mol. Ecol. Resour.">
        <title>The genomes of chicory, endive, great burdock and yacon provide insights into Asteraceae palaeo-polyploidization history and plant inulin production.</title>
        <authorList>
            <person name="Fan W."/>
            <person name="Wang S."/>
            <person name="Wang H."/>
            <person name="Wang A."/>
            <person name="Jiang F."/>
            <person name="Liu H."/>
            <person name="Zhao H."/>
            <person name="Xu D."/>
            <person name="Zhang Y."/>
        </authorList>
    </citation>
    <scope>NUCLEOTIDE SEQUENCE [LARGE SCALE GENOMIC DNA]</scope>
    <source>
        <strain evidence="2">cv. Yunnan</strain>
    </source>
</reference>
<proteinExistence type="predicted"/>
<dbReference type="EMBL" id="CM042018">
    <property type="protein sequence ID" value="KAI3828206.1"/>
    <property type="molecule type" value="Genomic_DNA"/>
</dbReference>
<evidence type="ECO:0000313" key="2">
    <source>
        <dbReference type="Proteomes" id="UP001056120"/>
    </source>
</evidence>
<protein>
    <submittedName>
        <fullName evidence="1">Uncharacterized protein</fullName>
    </submittedName>
</protein>
<reference evidence="1 2" key="2">
    <citation type="journal article" date="2022" name="Mol. Ecol. Resour.">
        <title>The genomes of chicory, endive, great burdock and yacon provide insights into Asteraceae paleo-polyploidization history and plant inulin production.</title>
        <authorList>
            <person name="Fan W."/>
            <person name="Wang S."/>
            <person name="Wang H."/>
            <person name="Wang A."/>
            <person name="Jiang F."/>
            <person name="Liu H."/>
            <person name="Zhao H."/>
            <person name="Xu D."/>
            <person name="Zhang Y."/>
        </authorList>
    </citation>
    <scope>NUCLEOTIDE SEQUENCE [LARGE SCALE GENOMIC DNA]</scope>
    <source>
        <strain evidence="2">cv. Yunnan</strain>
        <tissue evidence="1">Leaves</tissue>
    </source>
</reference>
<organism evidence="1 2">
    <name type="scientific">Smallanthus sonchifolius</name>
    <dbReference type="NCBI Taxonomy" id="185202"/>
    <lineage>
        <taxon>Eukaryota</taxon>
        <taxon>Viridiplantae</taxon>
        <taxon>Streptophyta</taxon>
        <taxon>Embryophyta</taxon>
        <taxon>Tracheophyta</taxon>
        <taxon>Spermatophyta</taxon>
        <taxon>Magnoliopsida</taxon>
        <taxon>eudicotyledons</taxon>
        <taxon>Gunneridae</taxon>
        <taxon>Pentapetalae</taxon>
        <taxon>asterids</taxon>
        <taxon>campanulids</taxon>
        <taxon>Asterales</taxon>
        <taxon>Asteraceae</taxon>
        <taxon>Asteroideae</taxon>
        <taxon>Heliantheae alliance</taxon>
        <taxon>Millerieae</taxon>
        <taxon>Smallanthus</taxon>
    </lineage>
</organism>
<comment type="caution">
    <text evidence="1">The sequence shown here is derived from an EMBL/GenBank/DDBJ whole genome shotgun (WGS) entry which is preliminary data.</text>
</comment>
<accession>A0ACB9K7M2</accession>